<dbReference type="PROSITE" id="PS00061">
    <property type="entry name" value="ADH_SHORT"/>
    <property type="match status" value="1"/>
</dbReference>
<reference evidence="3 4" key="1">
    <citation type="submission" date="2019-02" db="EMBL/GenBank/DDBJ databases">
        <title>Deep-cultivation of Planctomycetes and their phenomic and genomic characterization uncovers novel biology.</title>
        <authorList>
            <person name="Wiegand S."/>
            <person name="Jogler M."/>
            <person name="Boedeker C."/>
            <person name="Pinto D."/>
            <person name="Vollmers J."/>
            <person name="Rivas-Marin E."/>
            <person name="Kohn T."/>
            <person name="Peeters S.H."/>
            <person name="Heuer A."/>
            <person name="Rast P."/>
            <person name="Oberbeckmann S."/>
            <person name="Bunk B."/>
            <person name="Jeske O."/>
            <person name="Meyerdierks A."/>
            <person name="Storesund J.E."/>
            <person name="Kallscheuer N."/>
            <person name="Luecker S."/>
            <person name="Lage O.M."/>
            <person name="Pohl T."/>
            <person name="Merkel B.J."/>
            <person name="Hornburger P."/>
            <person name="Mueller R.-W."/>
            <person name="Bruemmer F."/>
            <person name="Labrenz M."/>
            <person name="Spormann A.M."/>
            <person name="Op den Camp H."/>
            <person name="Overmann J."/>
            <person name="Amann R."/>
            <person name="Jetten M.S.M."/>
            <person name="Mascher T."/>
            <person name="Medema M.H."/>
            <person name="Devos D.P."/>
            <person name="Kaster A.-K."/>
            <person name="Ovreas L."/>
            <person name="Rohde M."/>
            <person name="Galperin M.Y."/>
            <person name="Jogler C."/>
        </authorList>
    </citation>
    <scope>NUCLEOTIDE SEQUENCE [LARGE SCALE GENOMIC DNA]</scope>
    <source>
        <strain evidence="3 4">ETA_A8</strain>
    </source>
</reference>
<dbReference type="Gene3D" id="3.40.50.720">
    <property type="entry name" value="NAD(P)-binding Rossmann-like Domain"/>
    <property type="match status" value="1"/>
</dbReference>
<keyword evidence="4" id="KW-1185">Reference proteome</keyword>
<proteinExistence type="inferred from homology"/>
<dbReference type="InterPro" id="IPR057326">
    <property type="entry name" value="KR_dom"/>
</dbReference>
<dbReference type="AlphaFoldDB" id="A0A517YEU0"/>
<protein>
    <submittedName>
        <fullName evidence="3">3-oxoacyl-[acyl-carrier-protein] reductase FabG</fullName>
        <ecNumber evidence="3">1.1.1.100</ecNumber>
    </submittedName>
</protein>
<accession>A0A517YEU0</accession>
<dbReference type="Pfam" id="PF13561">
    <property type="entry name" value="adh_short_C2"/>
    <property type="match status" value="1"/>
</dbReference>
<dbReference type="InterPro" id="IPR020904">
    <property type="entry name" value="Sc_DH/Rdtase_CS"/>
</dbReference>
<dbReference type="FunFam" id="3.40.50.720:FF:000084">
    <property type="entry name" value="Short-chain dehydrogenase reductase"/>
    <property type="match status" value="1"/>
</dbReference>
<organism evidence="3 4">
    <name type="scientific">Anatilimnocola aggregata</name>
    <dbReference type="NCBI Taxonomy" id="2528021"/>
    <lineage>
        <taxon>Bacteria</taxon>
        <taxon>Pseudomonadati</taxon>
        <taxon>Planctomycetota</taxon>
        <taxon>Planctomycetia</taxon>
        <taxon>Pirellulales</taxon>
        <taxon>Pirellulaceae</taxon>
        <taxon>Anatilimnocola</taxon>
    </lineage>
</organism>
<evidence type="ECO:0000259" key="2">
    <source>
        <dbReference type="SMART" id="SM00822"/>
    </source>
</evidence>
<comment type="similarity">
    <text evidence="1">Belongs to the short-chain dehydrogenases/reductases (SDR) family.</text>
</comment>
<dbReference type="GO" id="GO:0004316">
    <property type="term" value="F:3-oxoacyl-[acyl-carrier-protein] reductase (NADPH) activity"/>
    <property type="evidence" value="ECO:0007669"/>
    <property type="project" value="UniProtKB-EC"/>
</dbReference>
<dbReference type="Proteomes" id="UP000315017">
    <property type="component" value="Chromosome"/>
</dbReference>
<dbReference type="PANTHER" id="PTHR42760:SF105">
    <property type="entry name" value="SORBITOL-6-PHOSPHATE 2-DEHYDROGENASE"/>
    <property type="match status" value="1"/>
</dbReference>
<dbReference type="RefSeq" id="WP_145091563.1">
    <property type="nucleotide sequence ID" value="NZ_CP036274.1"/>
</dbReference>
<evidence type="ECO:0000313" key="3">
    <source>
        <dbReference type="EMBL" id="QDU28754.1"/>
    </source>
</evidence>
<dbReference type="InterPro" id="IPR036291">
    <property type="entry name" value="NAD(P)-bd_dom_sf"/>
</dbReference>
<dbReference type="PANTHER" id="PTHR42760">
    <property type="entry name" value="SHORT-CHAIN DEHYDROGENASES/REDUCTASES FAMILY MEMBER"/>
    <property type="match status" value="1"/>
</dbReference>
<name>A0A517YEU0_9BACT</name>
<dbReference type="SMART" id="SM00822">
    <property type="entry name" value="PKS_KR"/>
    <property type="match status" value="1"/>
</dbReference>
<dbReference type="SUPFAM" id="SSF51735">
    <property type="entry name" value="NAD(P)-binding Rossmann-fold domains"/>
    <property type="match status" value="1"/>
</dbReference>
<dbReference type="KEGG" id="aagg:ETAA8_38590"/>
<dbReference type="PRINTS" id="PR00081">
    <property type="entry name" value="GDHRDH"/>
</dbReference>
<dbReference type="PRINTS" id="PR00080">
    <property type="entry name" value="SDRFAMILY"/>
</dbReference>
<evidence type="ECO:0000256" key="1">
    <source>
        <dbReference type="ARBA" id="ARBA00006484"/>
    </source>
</evidence>
<sequence length="269" mass="28871">MDLKLTGDTALVVGGASGIGLAIARAFAREGSNVLLWDRSAETPARAAELATESSTTCLGQIVDATDFVQVKKTAAEINASFGQIQHVVYAAGMGSGKFGFPFWKLEPSDWDRVLRVNLLGAVNVAHALAPGMAERQQGTFLFISSVAGQIGSQTDPPYSAAKAGLINFAQAAAKDLAPHNVRVNTICPGMIQTPLNRAVWQAWNDQQPADAKRAYDDWAGEKVRSVIPLKRWQTPDDIAAYAVFLASYQAQNITGQTLNVDGGWVMHW</sequence>
<gene>
    <name evidence="3" type="primary">fabG_8</name>
    <name evidence="3" type="ORF">ETAA8_38590</name>
</gene>
<keyword evidence="3" id="KW-0560">Oxidoreductase</keyword>
<dbReference type="InterPro" id="IPR002347">
    <property type="entry name" value="SDR_fam"/>
</dbReference>
<dbReference type="EMBL" id="CP036274">
    <property type="protein sequence ID" value="QDU28754.1"/>
    <property type="molecule type" value="Genomic_DNA"/>
</dbReference>
<feature type="domain" description="Ketoreductase" evidence="2">
    <location>
        <begin position="8"/>
        <end position="204"/>
    </location>
</feature>
<dbReference type="OrthoDB" id="286404at2"/>
<evidence type="ECO:0000313" key="4">
    <source>
        <dbReference type="Proteomes" id="UP000315017"/>
    </source>
</evidence>
<dbReference type="EC" id="1.1.1.100" evidence="3"/>